<sequence length="114" mass="12146">MGRIARRSFSEDLSSRTGLFDLLSEIVENLAKTDSQNSRTSAVVLPCSPSAADNPITLSTIVFAECEMSSPFVASLAKLFTMLFAICQAAASPIGSDDASTPRRIACSERTRPA</sequence>
<proteinExistence type="predicted"/>
<gene>
    <name evidence="2" type="ORF">UFOPK1425_00309</name>
</gene>
<accession>A0A6J6BAJ9</accession>
<evidence type="ECO:0000256" key="1">
    <source>
        <dbReference type="SAM" id="MobiDB-lite"/>
    </source>
</evidence>
<feature type="region of interest" description="Disordered" evidence="1">
    <location>
        <begin position="93"/>
        <end position="114"/>
    </location>
</feature>
<reference evidence="2" key="1">
    <citation type="submission" date="2020-05" db="EMBL/GenBank/DDBJ databases">
        <authorList>
            <person name="Chiriac C."/>
            <person name="Salcher M."/>
            <person name="Ghai R."/>
            <person name="Kavagutti S V."/>
        </authorList>
    </citation>
    <scope>NUCLEOTIDE SEQUENCE</scope>
</reference>
<dbReference type="EMBL" id="CAEZSJ010000037">
    <property type="protein sequence ID" value="CAB4535885.1"/>
    <property type="molecule type" value="Genomic_DNA"/>
</dbReference>
<protein>
    <submittedName>
        <fullName evidence="2">Unannotated protein</fullName>
    </submittedName>
</protein>
<name>A0A6J6BAJ9_9ZZZZ</name>
<evidence type="ECO:0000313" key="2">
    <source>
        <dbReference type="EMBL" id="CAB4535885.1"/>
    </source>
</evidence>
<organism evidence="2">
    <name type="scientific">freshwater metagenome</name>
    <dbReference type="NCBI Taxonomy" id="449393"/>
    <lineage>
        <taxon>unclassified sequences</taxon>
        <taxon>metagenomes</taxon>
        <taxon>ecological metagenomes</taxon>
    </lineage>
</organism>
<dbReference type="AlphaFoldDB" id="A0A6J6BAJ9"/>